<evidence type="ECO:0000256" key="5">
    <source>
        <dbReference type="ARBA" id="ARBA00022723"/>
    </source>
</evidence>
<dbReference type="InterPro" id="IPR015795">
    <property type="entry name" value="Pyrv_Knase_C"/>
</dbReference>
<evidence type="ECO:0000256" key="1">
    <source>
        <dbReference type="ARBA" id="ARBA00004997"/>
    </source>
</evidence>
<dbReference type="SUPFAM" id="SSF51621">
    <property type="entry name" value="Phosphoenolpyruvate/pyruvate domain"/>
    <property type="match status" value="1"/>
</dbReference>
<name>A0ABU2CAE8_9BURK</name>
<dbReference type="PANTHER" id="PTHR11817">
    <property type="entry name" value="PYRUVATE KINASE"/>
    <property type="match status" value="1"/>
</dbReference>
<evidence type="ECO:0000313" key="17">
    <source>
        <dbReference type="Proteomes" id="UP001180487"/>
    </source>
</evidence>
<comment type="similarity">
    <text evidence="2 13">Belongs to the pyruvate kinase family.</text>
</comment>
<dbReference type="Pfam" id="PF00224">
    <property type="entry name" value="PK"/>
    <property type="match status" value="1"/>
</dbReference>
<evidence type="ECO:0000256" key="8">
    <source>
        <dbReference type="ARBA" id="ARBA00022840"/>
    </source>
</evidence>
<evidence type="ECO:0000259" key="14">
    <source>
        <dbReference type="Pfam" id="PF00224"/>
    </source>
</evidence>
<evidence type="ECO:0000256" key="12">
    <source>
        <dbReference type="NCBIfam" id="TIGR01064"/>
    </source>
</evidence>
<keyword evidence="4 13" id="KW-0808">Transferase</keyword>
<feature type="domain" description="Pyruvate kinase C-terminal" evidence="15">
    <location>
        <begin position="356"/>
        <end position="468"/>
    </location>
</feature>
<dbReference type="InterPro" id="IPR015813">
    <property type="entry name" value="Pyrv/PenolPyrv_kinase-like_dom"/>
</dbReference>
<organism evidence="16 17">
    <name type="scientific">Rhodoferax ferrireducens</name>
    <dbReference type="NCBI Taxonomy" id="192843"/>
    <lineage>
        <taxon>Bacteria</taxon>
        <taxon>Pseudomonadati</taxon>
        <taxon>Pseudomonadota</taxon>
        <taxon>Betaproteobacteria</taxon>
        <taxon>Burkholderiales</taxon>
        <taxon>Comamonadaceae</taxon>
        <taxon>Rhodoferax</taxon>
    </lineage>
</organism>
<dbReference type="InterPro" id="IPR040442">
    <property type="entry name" value="Pyrv_kinase-like_dom_sf"/>
</dbReference>
<dbReference type="NCBIfam" id="NF004978">
    <property type="entry name" value="PRK06354.1"/>
    <property type="match status" value="1"/>
</dbReference>
<evidence type="ECO:0000256" key="9">
    <source>
        <dbReference type="ARBA" id="ARBA00022842"/>
    </source>
</evidence>
<dbReference type="GO" id="GO:0016301">
    <property type="term" value="F:kinase activity"/>
    <property type="evidence" value="ECO:0007669"/>
    <property type="project" value="UniProtKB-KW"/>
</dbReference>
<dbReference type="InterPro" id="IPR015806">
    <property type="entry name" value="Pyrv_Knase_insert_dom_sf"/>
</dbReference>
<evidence type="ECO:0000256" key="11">
    <source>
        <dbReference type="ARBA" id="ARBA00023317"/>
    </source>
</evidence>
<dbReference type="InterPro" id="IPR001697">
    <property type="entry name" value="Pyr_Knase"/>
</dbReference>
<dbReference type="SUPFAM" id="SSF52935">
    <property type="entry name" value="PK C-terminal domain-like"/>
    <property type="match status" value="1"/>
</dbReference>
<comment type="pathway">
    <text evidence="1 13">Carbohydrate degradation; glycolysis; pyruvate from D-glyceraldehyde 3-phosphate: step 5/5.</text>
</comment>
<keyword evidence="6" id="KW-0547">Nucleotide-binding</keyword>
<evidence type="ECO:0000256" key="6">
    <source>
        <dbReference type="ARBA" id="ARBA00022741"/>
    </source>
</evidence>
<dbReference type="PRINTS" id="PR01050">
    <property type="entry name" value="PYRUVTKNASE"/>
</dbReference>
<dbReference type="NCBIfam" id="NF004886">
    <property type="entry name" value="PRK06247.1"/>
    <property type="match status" value="1"/>
</dbReference>
<dbReference type="Gene3D" id="3.20.20.60">
    <property type="entry name" value="Phosphoenolpyruvate-binding domains"/>
    <property type="match status" value="1"/>
</dbReference>
<dbReference type="Proteomes" id="UP001180487">
    <property type="component" value="Unassembled WGS sequence"/>
</dbReference>
<dbReference type="Gene3D" id="3.40.1380.20">
    <property type="entry name" value="Pyruvate kinase, C-terminal domain"/>
    <property type="match status" value="1"/>
</dbReference>
<evidence type="ECO:0000256" key="7">
    <source>
        <dbReference type="ARBA" id="ARBA00022777"/>
    </source>
</evidence>
<evidence type="ECO:0000313" key="16">
    <source>
        <dbReference type="EMBL" id="MDR7378197.1"/>
    </source>
</evidence>
<dbReference type="Gene3D" id="2.40.33.10">
    <property type="entry name" value="PK beta-barrel domain-like"/>
    <property type="match status" value="1"/>
</dbReference>
<keyword evidence="7 13" id="KW-0418">Kinase</keyword>
<dbReference type="EMBL" id="JAVDXT010000002">
    <property type="protein sequence ID" value="MDR7378197.1"/>
    <property type="molecule type" value="Genomic_DNA"/>
</dbReference>
<keyword evidence="10 13" id="KW-0324">Glycolysis</keyword>
<keyword evidence="5" id="KW-0479">Metal-binding</keyword>
<dbReference type="InterPro" id="IPR011037">
    <property type="entry name" value="Pyrv_Knase-like_insert_dom_sf"/>
</dbReference>
<feature type="domain" description="Pyruvate kinase barrel" evidence="14">
    <location>
        <begin position="6"/>
        <end position="323"/>
    </location>
</feature>
<dbReference type="Pfam" id="PF02887">
    <property type="entry name" value="PK_C"/>
    <property type="match status" value="1"/>
</dbReference>
<dbReference type="NCBIfam" id="TIGR01064">
    <property type="entry name" value="pyruv_kin"/>
    <property type="match status" value="1"/>
</dbReference>
<evidence type="ECO:0000256" key="2">
    <source>
        <dbReference type="ARBA" id="ARBA00008663"/>
    </source>
</evidence>
<keyword evidence="11 16" id="KW-0670">Pyruvate</keyword>
<keyword evidence="9 13" id="KW-0460">Magnesium</keyword>
<evidence type="ECO:0000256" key="13">
    <source>
        <dbReference type="RuleBase" id="RU000504"/>
    </source>
</evidence>
<dbReference type="EC" id="2.7.1.40" evidence="3 12"/>
<gene>
    <name evidence="16" type="ORF">J2X19_002876</name>
</gene>
<reference evidence="16 17" key="1">
    <citation type="submission" date="2023-07" db="EMBL/GenBank/DDBJ databases">
        <title>Sorghum-associated microbial communities from plants grown in Nebraska, USA.</title>
        <authorList>
            <person name="Schachtman D."/>
        </authorList>
    </citation>
    <scope>NUCLEOTIDE SEQUENCE [LARGE SCALE GENOMIC DNA]</scope>
    <source>
        <strain evidence="16 17">BE313</strain>
    </source>
</reference>
<comment type="caution">
    <text evidence="16">The sequence shown here is derived from an EMBL/GenBank/DDBJ whole genome shotgun (WGS) entry which is preliminary data.</text>
</comment>
<dbReference type="RefSeq" id="WP_310374130.1">
    <property type="nucleotide sequence ID" value="NZ_JAVDXT010000002.1"/>
</dbReference>
<evidence type="ECO:0000256" key="3">
    <source>
        <dbReference type="ARBA" id="ARBA00012142"/>
    </source>
</evidence>
<dbReference type="NCBIfam" id="NF004491">
    <property type="entry name" value="PRK05826.1"/>
    <property type="match status" value="1"/>
</dbReference>
<sequence length="472" mass="49513">MPHSHHAKIVATLGPASADRATITALVRAGANVFRLNFSHGTHADHRQRFELIRAIEAELGRPIGILLDLQGPKLRIGSFAQGPVQLLDGAAFRLDLDAARPGDATRASMPHPQIFAALKPGAELLLDDGKLKLEVQSCGADHADTRVVNGGLLSDRKGVNVPGVVLPLSALTEKDRADLDFGLSLGVDWVALSFVQRAADITEVKQIVQGRAGIVAKLEKPAAIDSLEAILAETDAVMVARGDLGVEMPAEQVPAIQKRIVRACRRLGKPVIVATQMLESMIAAPVPTRAEASDVATAIYDGADAVMLSAESASGRFPVESVAMMARIIAQTEADPHYRDALDASHTPPSANTADAIGHAAHAVAGLLDVAAMVAYTSSGASALRMARERPRARILGMTPNPATARRLALVWGVHPVLCQDVTNVSEMTEVAIQTAVTQQFAASGQTIVIAAGMPFGASGSTNLLRIAQVG</sequence>
<dbReference type="InterPro" id="IPR015793">
    <property type="entry name" value="Pyrv_Knase_brl"/>
</dbReference>
<evidence type="ECO:0000256" key="10">
    <source>
        <dbReference type="ARBA" id="ARBA00023152"/>
    </source>
</evidence>
<evidence type="ECO:0000259" key="15">
    <source>
        <dbReference type="Pfam" id="PF02887"/>
    </source>
</evidence>
<keyword evidence="17" id="KW-1185">Reference proteome</keyword>
<dbReference type="SUPFAM" id="SSF50800">
    <property type="entry name" value="PK beta-barrel domain-like"/>
    <property type="match status" value="1"/>
</dbReference>
<accession>A0ABU2CAE8</accession>
<proteinExistence type="inferred from homology"/>
<protein>
    <recommendedName>
        <fullName evidence="3 12">Pyruvate kinase</fullName>
        <ecNumber evidence="3 12">2.7.1.40</ecNumber>
    </recommendedName>
</protein>
<evidence type="ECO:0000256" key="4">
    <source>
        <dbReference type="ARBA" id="ARBA00022679"/>
    </source>
</evidence>
<comment type="catalytic activity">
    <reaction evidence="13">
        <text>pyruvate + ATP = phosphoenolpyruvate + ADP + H(+)</text>
        <dbReference type="Rhea" id="RHEA:18157"/>
        <dbReference type="ChEBI" id="CHEBI:15361"/>
        <dbReference type="ChEBI" id="CHEBI:15378"/>
        <dbReference type="ChEBI" id="CHEBI:30616"/>
        <dbReference type="ChEBI" id="CHEBI:58702"/>
        <dbReference type="ChEBI" id="CHEBI:456216"/>
        <dbReference type="EC" id="2.7.1.40"/>
    </reaction>
</comment>
<keyword evidence="8" id="KW-0067">ATP-binding</keyword>
<dbReference type="InterPro" id="IPR036918">
    <property type="entry name" value="Pyrv_Knase_C_sf"/>
</dbReference>
<dbReference type="GO" id="GO:0004743">
    <property type="term" value="F:pyruvate kinase activity"/>
    <property type="evidence" value="ECO:0007669"/>
    <property type="project" value="UniProtKB-EC"/>
</dbReference>